<protein>
    <submittedName>
        <fullName evidence="2">Uncharacterized protein</fullName>
    </submittedName>
</protein>
<evidence type="ECO:0000256" key="1">
    <source>
        <dbReference type="SAM" id="MobiDB-lite"/>
    </source>
</evidence>
<reference evidence="2" key="1">
    <citation type="journal article" date="2019" name="Philos. Trans. R. Soc. Lond., B, Biol. Sci.">
        <title>Targeted metagenomic recovery of four divergent viruses reveals shared and distinctive characteristics of giant viruses of marine eukaryotes.</title>
        <authorList>
            <person name="Needham D.M."/>
            <person name="Poirier C."/>
            <person name="Hehenberger E."/>
            <person name="Jimenez V."/>
            <person name="Swalwell J.E."/>
            <person name="Santoro A.E."/>
            <person name="Worden A.Z."/>
        </authorList>
    </citation>
    <scope>NUCLEOTIDE SEQUENCE</scope>
    <source>
        <strain evidence="2">OPacV-662</strain>
    </source>
</reference>
<dbReference type="EMBL" id="MN448271">
    <property type="protein sequence ID" value="QFG73844.1"/>
    <property type="molecule type" value="Genomic_DNA"/>
</dbReference>
<proteinExistence type="predicted"/>
<sequence>MYNYPTLIMENMNNVFATIDYMMSSDGEPTLSTAINFCHNLPHDLPEFLALIALARTSDLANKEGLDDETRYDILFNIKTKIFSKYPNLNSSNVNSSNASSTATPRAPDASCG</sequence>
<name>A0A5J6VIZ0_9VIRU</name>
<feature type="compositionally biased region" description="Low complexity" evidence="1">
    <location>
        <begin position="88"/>
        <end position="101"/>
    </location>
</feature>
<organism evidence="2">
    <name type="scientific">Megaviridae environmental sample</name>
    <dbReference type="NCBI Taxonomy" id="1737588"/>
    <lineage>
        <taxon>Viruses</taxon>
        <taxon>Varidnaviria</taxon>
        <taxon>Bamfordvirae</taxon>
        <taxon>Nucleocytoviricota</taxon>
        <taxon>Megaviricetes</taxon>
        <taxon>Imitervirales</taxon>
        <taxon>Mimiviridae</taxon>
        <taxon>environmental samples</taxon>
    </lineage>
</organism>
<accession>A0A5J6VIZ0</accession>
<evidence type="ECO:0000313" key="2">
    <source>
        <dbReference type="EMBL" id="QFG73844.1"/>
    </source>
</evidence>
<feature type="region of interest" description="Disordered" evidence="1">
    <location>
        <begin position="87"/>
        <end position="113"/>
    </location>
</feature>